<dbReference type="GO" id="GO:0046872">
    <property type="term" value="F:metal ion binding"/>
    <property type="evidence" value="ECO:0007669"/>
    <property type="project" value="UniProtKB-KW"/>
</dbReference>
<dbReference type="AlphaFoldDB" id="A0A6J6I3H7"/>
<dbReference type="GO" id="GO:0030973">
    <property type="term" value="F:molybdate ion binding"/>
    <property type="evidence" value="ECO:0007669"/>
    <property type="project" value="TreeGrafter"/>
</dbReference>
<dbReference type="SUPFAM" id="SSF53850">
    <property type="entry name" value="Periplasmic binding protein-like II"/>
    <property type="match status" value="1"/>
</dbReference>
<dbReference type="PANTHER" id="PTHR30632">
    <property type="entry name" value="MOLYBDATE-BINDING PERIPLASMIC PROTEIN"/>
    <property type="match status" value="1"/>
</dbReference>
<protein>
    <submittedName>
        <fullName evidence="3">Unannotated protein</fullName>
    </submittedName>
</protein>
<dbReference type="Pfam" id="PF13531">
    <property type="entry name" value="SBP_bac_11"/>
    <property type="match status" value="1"/>
</dbReference>
<dbReference type="InterPro" id="IPR005950">
    <property type="entry name" value="ModA"/>
</dbReference>
<dbReference type="NCBIfam" id="TIGR01256">
    <property type="entry name" value="modA"/>
    <property type="match status" value="1"/>
</dbReference>
<dbReference type="Gene3D" id="3.40.190.10">
    <property type="entry name" value="Periplasmic binding protein-like II"/>
    <property type="match status" value="2"/>
</dbReference>
<proteinExistence type="predicted"/>
<name>A0A6J6I3H7_9ZZZZ</name>
<keyword evidence="1" id="KW-0479">Metal-binding</keyword>
<dbReference type="PANTHER" id="PTHR30632:SF0">
    <property type="entry name" value="SULFATE-BINDING PROTEIN"/>
    <property type="match status" value="1"/>
</dbReference>
<evidence type="ECO:0000256" key="2">
    <source>
        <dbReference type="ARBA" id="ARBA00022729"/>
    </source>
</evidence>
<accession>A0A6J6I3H7</accession>
<dbReference type="CDD" id="cd13538">
    <property type="entry name" value="PBP2_ModA_like_1"/>
    <property type="match status" value="1"/>
</dbReference>
<dbReference type="PROSITE" id="PS51257">
    <property type="entry name" value="PROKAR_LIPOPROTEIN"/>
    <property type="match status" value="1"/>
</dbReference>
<gene>
    <name evidence="3" type="ORF">UFOPK1835_01627</name>
</gene>
<dbReference type="InterPro" id="IPR050682">
    <property type="entry name" value="ModA/WtpA"/>
</dbReference>
<dbReference type="PIRSF" id="PIRSF004846">
    <property type="entry name" value="ModA"/>
    <property type="match status" value="1"/>
</dbReference>
<organism evidence="3">
    <name type="scientific">freshwater metagenome</name>
    <dbReference type="NCBI Taxonomy" id="449393"/>
    <lineage>
        <taxon>unclassified sequences</taxon>
        <taxon>metagenomes</taxon>
        <taxon>ecological metagenomes</taxon>
    </lineage>
</organism>
<evidence type="ECO:0000313" key="3">
    <source>
        <dbReference type="EMBL" id="CAB4619153.1"/>
    </source>
</evidence>
<reference evidence="3" key="1">
    <citation type="submission" date="2020-05" db="EMBL/GenBank/DDBJ databases">
        <authorList>
            <person name="Chiriac C."/>
            <person name="Salcher M."/>
            <person name="Ghai R."/>
            <person name="Kavagutti S V."/>
        </authorList>
    </citation>
    <scope>NUCLEOTIDE SEQUENCE</scope>
</reference>
<evidence type="ECO:0000256" key="1">
    <source>
        <dbReference type="ARBA" id="ARBA00022723"/>
    </source>
</evidence>
<sequence length="265" mass="26729">MPGIFIKRLLACAALAIGIGAIAGCGTGPGGDGDGTATAGISGYLSISAAASLQGAFTEMAAAFEDAHPKVSVSINFGASSTLARQIIDGAPVDVFASADQANMTEVVDAELLRDIPTIFATNSLEIIVRKGNPSGIDSLADLAETGLIYVTCAPEVPIGRYAAESLLEAGVTVNPASFEPDVKGIVTKVSSGEADAGIVYRTDVLAAGETATGVAIPDQFNVRATYPQAVLTGSPNEAASSAWMSFIAGAEGQAILRAYGFGQP</sequence>
<dbReference type="EMBL" id="CAEZUP010000085">
    <property type="protein sequence ID" value="CAB4619153.1"/>
    <property type="molecule type" value="Genomic_DNA"/>
</dbReference>
<keyword evidence="2" id="KW-0732">Signal</keyword>
<dbReference type="GO" id="GO:0015689">
    <property type="term" value="P:molybdate ion transport"/>
    <property type="evidence" value="ECO:0007669"/>
    <property type="project" value="InterPro"/>
</dbReference>